<feature type="compositionally biased region" description="Polar residues" evidence="1">
    <location>
        <begin position="592"/>
        <end position="616"/>
    </location>
</feature>
<accession>A0ABD3PE88</accession>
<feature type="region of interest" description="Disordered" evidence="1">
    <location>
        <begin position="426"/>
        <end position="449"/>
    </location>
</feature>
<feature type="region of interest" description="Disordered" evidence="1">
    <location>
        <begin position="1"/>
        <end position="23"/>
    </location>
</feature>
<feature type="region of interest" description="Disordered" evidence="1">
    <location>
        <begin position="582"/>
        <end position="616"/>
    </location>
</feature>
<feature type="region of interest" description="Disordered" evidence="1">
    <location>
        <begin position="182"/>
        <end position="217"/>
    </location>
</feature>
<feature type="compositionally biased region" description="Acidic residues" evidence="1">
    <location>
        <begin position="426"/>
        <end position="435"/>
    </location>
</feature>
<feature type="compositionally biased region" description="Basic and acidic residues" evidence="1">
    <location>
        <begin position="436"/>
        <end position="445"/>
    </location>
</feature>
<comment type="caution">
    <text evidence="2">The sequence shown here is derived from an EMBL/GenBank/DDBJ whole genome shotgun (WGS) entry which is preliminary data.</text>
</comment>
<feature type="region of interest" description="Disordered" evidence="1">
    <location>
        <begin position="480"/>
        <end position="570"/>
    </location>
</feature>
<dbReference type="Proteomes" id="UP001530400">
    <property type="component" value="Unassembled WGS sequence"/>
</dbReference>
<gene>
    <name evidence="2" type="ORF">ACHAWO_013915</name>
</gene>
<feature type="compositionally biased region" description="Polar residues" evidence="1">
    <location>
        <begin position="499"/>
        <end position="512"/>
    </location>
</feature>
<feature type="region of interest" description="Disordered" evidence="1">
    <location>
        <begin position="231"/>
        <end position="259"/>
    </location>
</feature>
<feature type="compositionally biased region" description="Polar residues" evidence="1">
    <location>
        <begin position="301"/>
        <end position="311"/>
    </location>
</feature>
<protein>
    <submittedName>
        <fullName evidence="2">Uncharacterized protein</fullName>
    </submittedName>
</protein>
<feature type="compositionally biased region" description="Polar residues" evidence="1">
    <location>
        <begin position="8"/>
        <end position="21"/>
    </location>
</feature>
<sequence length="849" mass="93554">MFEPVPSQPNLSIGNNQQTHSQTERGAAYISTYPYISSSSSSSSSDCGSQRTRSTATLQTFLSPATYVIEMNSFDSAETDDEIISIMRNPNASQARSKIASPFQRYTTPRIANRKVLAPQDANKPSMASAVDIESASAAPSTVAPSTAFTQFSFTVEDLNMTQFEKADSEFFAEFNTGNNVFSTNKNEAPASQTTRPEQVVKQPSKDENSLNPDDCHRSLDINDINDIVNASKHHHPDSTHRFHRDNDNPSVSLHSEVSSYMEECSTAVKSLNSSPHSVMEWDSSTFASSKMSKPRRTKKSMGNFNTSSFSEAGESRTTRDTFDDETSSFVSSKVSYSLDNKVRVRVGKISDDSSSKQSSVVENIVYSAPLARLHEFITGDGLCCTTKGQPIIPGDACSEYERSSPRKKKYIEDYDDDDFTCLDDEDDATYDDTTYDDRTEDTASYHRRGGSAVSYESSAYYTSDDDETISRASTRYSSHHVVKMSSPQMPSASLVGSRGTSRGRSPTIRSRYNSDRSLSRGASTASSFESDEKHVQGTSLGACESKDQTVESNESSQISAEASAAAESVLSQDQALWMEMTAPSPEPSPNKPANVSMDSTHTQISKSKNVSVSPTKSNFMQNLQSRTASARVAETKAEEPTAAKVECLPPQSSPETDGCFKKLLSMGMQLQINDPPGLNETHRRKRMGKLLLRFNGSTEGKFEAPFFIWKDMNNQPSTFSAPDETNKVESILLSDIKTIRKPREAELEGYSLVTPTHCFVLALLNGVTLFLEAVDALRMDRVTAGLNGVLNKLEQDINTRGDYTWIMKSLECVKKRAVDVQPHVVKNNAAVKKSLLQEAAARRKMKRR</sequence>
<organism evidence="2 3">
    <name type="scientific">Cyclotella atomus</name>
    <dbReference type="NCBI Taxonomy" id="382360"/>
    <lineage>
        <taxon>Eukaryota</taxon>
        <taxon>Sar</taxon>
        <taxon>Stramenopiles</taxon>
        <taxon>Ochrophyta</taxon>
        <taxon>Bacillariophyta</taxon>
        <taxon>Coscinodiscophyceae</taxon>
        <taxon>Thalassiosirophycidae</taxon>
        <taxon>Stephanodiscales</taxon>
        <taxon>Stephanodiscaceae</taxon>
        <taxon>Cyclotella</taxon>
    </lineage>
</organism>
<feature type="compositionally biased region" description="Polar residues" evidence="1">
    <location>
        <begin position="249"/>
        <end position="259"/>
    </location>
</feature>
<proteinExistence type="predicted"/>
<evidence type="ECO:0000256" key="1">
    <source>
        <dbReference type="SAM" id="MobiDB-lite"/>
    </source>
</evidence>
<feature type="compositionally biased region" description="Basic and acidic residues" evidence="1">
    <location>
        <begin position="204"/>
        <end position="217"/>
    </location>
</feature>
<evidence type="ECO:0000313" key="2">
    <source>
        <dbReference type="EMBL" id="KAL3786034.1"/>
    </source>
</evidence>
<keyword evidence="3" id="KW-1185">Reference proteome</keyword>
<feature type="compositionally biased region" description="Low complexity" evidence="1">
    <location>
        <begin position="552"/>
        <end position="569"/>
    </location>
</feature>
<feature type="compositionally biased region" description="Basic and acidic residues" evidence="1">
    <location>
        <begin position="237"/>
        <end position="248"/>
    </location>
</feature>
<reference evidence="2 3" key="1">
    <citation type="submission" date="2024-10" db="EMBL/GenBank/DDBJ databases">
        <title>Updated reference genomes for cyclostephanoid diatoms.</title>
        <authorList>
            <person name="Roberts W.R."/>
            <person name="Alverson A.J."/>
        </authorList>
    </citation>
    <scope>NUCLEOTIDE SEQUENCE [LARGE SCALE GENOMIC DNA]</scope>
    <source>
        <strain evidence="2 3">AJA010-31</strain>
    </source>
</reference>
<name>A0ABD3PE88_9STRA</name>
<evidence type="ECO:0000313" key="3">
    <source>
        <dbReference type="Proteomes" id="UP001530400"/>
    </source>
</evidence>
<feature type="region of interest" description="Disordered" evidence="1">
    <location>
        <begin position="286"/>
        <end position="325"/>
    </location>
</feature>
<feature type="compositionally biased region" description="Polar residues" evidence="1">
    <location>
        <begin position="182"/>
        <end position="197"/>
    </location>
</feature>
<dbReference type="AlphaFoldDB" id="A0ABD3PE88"/>
<dbReference type="EMBL" id="JALLPJ020000669">
    <property type="protein sequence ID" value="KAL3786034.1"/>
    <property type="molecule type" value="Genomic_DNA"/>
</dbReference>